<evidence type="ECO:0000259" key="7">
    <source>
        <dbReference type="Pfam" id="PF00724"/>
    </source>
</evidence>
<comment type="caution">
    <text evidence="8">The sequence shown here is derived from an EMBL/GenBank/DDBJ whole genome shotgun (WGS) entry which is preliminary data.</text>
</comment>
<comment type="similarity">
    <text evidence="2">Belongs to the NADH:flavin oxidoreductase/NADH oxidase family.</text>
</comment>
<dbReference type="InterPro" id="IPR013785">
    <property type="entry name" value="Aldolase_TIM"/>
</dbReference>
<comment type="function">
    <text evidence="4">Oxidoreductase that binds mammalian estrogens with high affinity.</text>
</comment>
<dbReference type="CDD" id="cd02933">
    <property type="entry name" value="OYE_like_FMN"/>
    <property type="match status" value="1"/>
</dbReference>
<evidence type="ECO:0000256" key="2">
    <source>
        <dbReference type="ARBA" id="ARBA00005979"/>
    </source>
</evidence>
<evidence type="ECO:0000256" key="4">
    <source>
        <dbReference type="ARBA" id="ARBA00056646"/>
    </source>
</evidence>
<keyword evidence="3" id="KW-0288">FMN</keyword>
<dbReference type="VEuPathDB" id="FungiDB:DIURU_001818"/>
<dbReference type="PANTHER" id="PTHR22893">
    <property type="entry name" value="NADH OXIDOREDUCTASE-RELATED"/>
    <property type="match status" value="1"/>
</dbReference>
<dbReference type="SUPFAM" id="SSF51395">
    <property type="entry name" value="FMN-linked oxidoreductases"/>
    <property type="match status" value="1"/>
</dbReference>
<dbReference type="OrthoDB" id="276546at2759"/>
<evidence type="ECO:0000256" key="6">
    <source>
        <dbReference type="ARBA" id="ARBA00075326"/>
    </source>
</evidence>
<dbReference type="FunFam" id="3.20.20.70:FF:000138">
    <property type="entry name" value="NADPH dehydrogenase 1"/>
    <property type="match status" value="1"/>
</dbReference>
<name>A0A642UT65_DIURU</name>
<gene>
    <name evidence="8" type="ORF">DIURU_001818</name>
</gene>
<dbReference type="GO" id="GO:0042562">
    <property type="term" value="F:hormone binding"/>
    <property type="evidence" value="ECO:0007669"/>
    <property type="project" value="UniProtKB-ARBA"/>
</dbReference>
<dbReference type="Pfam" id="PF00724">
    <property type="entry name" value="Oxidored_FMN"/>
    <property type="match status" value="1"/>
</dbReference>
<protein>
    <recommendedName>
        <fullName evidence="5">Probable NADPH dehydrogenase</fullName>
    </recommendedName>
    <alternativeName>
        <fullName evidence="6">Estrogen-binding protein</fullName>
    </alternativeName>
</protein>
<evidence type="ECO:0000256" key="5">
    <source>
        <dbReference type="ARBA" id="ARBA00067604"/>
    </source>
</evidence>
<dbReference type="InterPro" id="IPR045247">
    <property type="entry name" value="Oye-like"/>
</dbReference>
<dbReference type="EMBL" id="SWFT01000053">
    <property type="protein sequence ID" value="KAA8904742.1"/>
    <property type="molecule type" value="Genomic_DNA"/>
</dbReference>
<evidence type="ECO:0000256" key="1">
    <source>
        <dbReference type="ARBA" id="ARBA00001917"/>
    </source>
</evidence>
<evidence type="ECO:0000313" key="8">
    <source>
        <dbReference type="EMBL" id="KAA8904742.1"/>
    </source>
</evidence>
<dbReference type="AlphaFoldDB" id="A0A642UT65"/>
<dbReference type="Gene3D" id="3.20.20.70">
    <property type="entry name" value="Aldolase class I"/>
    <property type="match status" value="1"/>
</dbReference>
<organism evidence="8 9">
    <name type="scientific">Diutina rugosa</name>
    <name type="common">Yeast</name>
    <name type="synonym">Candida rugosa</name>
    <dbReference type="NCBI Taxonomy" id="5481"/>
    <lineage>
        <taxon>Eukaryota</taxon>
        <taxon>Fungi</taxon>
        <taxon>Dikarya</taxon>
        <taxon>Ascomycota</taxon>
        <taxon>Saccharomycotina</taxon>
        <taxon>Pichiomycetes</taxon>
        <taxon>Debaryomycetaceae</taxon>
        <taxon>Diutina</taxon>
    </lineage>
</organism>
<reference evidence="8 9" key="1">
    <citation type="submission" date="2019-07" db="EMBL/GenBank/DDBJ databases">
        <title>Genome assembly of two rare yeast pathogens: Diutina rugosa and Trichomonascus ciferrii.</title>
        <authorList>
            <person name="Mixao V."/>
            <person name="Saus E."/>
            <person name="Hansen A."/>
            <person name="Lass-Flor C."/>
            <person name="Gabaldon T."/>
        </authorList>
    </citation>
    <scope>NUCLEOTIDE SEQUENCE [LARGE SCALE GENOMIC DNA]</scope>
    <source>
        <strain evidence="8 9">CBS 613</strain>
    </source>
</reference>
<dbReference type="GO" id="GO:0010181">
    <property type="term" value="F:FMN binding"/>
    <property type="evidence" value="ECO:0007669"/>
    <property type="project" value="InterPro"/>
</dbReference>
<dbReference type="InterPro" id="IPR001155">
    <property type="entry name" value="OxRdtase_FMN_N"/>
</dbReference>
<dbReference type="RefSeq" id="XP_034013352.1">
    <property type="nucleotide sequence ID" value="XM_034154403.1"/>
</dbReference>
<dbReference type="GeneID" id="54780471"/>
<dbReference type="Proteomes" id="UP000449547">
    <property type="component" value="Unassembled WGS sequence"/>
</dbReference>
<sequence>MTQSETPNPLKDTKVFQPITVGKHQLTHRVVHAPSTRLRATNDHVPSQLTVQYYDEHSKTPGSLIVVEATYVAPLATGQSNAPGIWNDAQTQAWKAVVDKVHANQSKIASQLWFLGRKADPNFLKQRKIDYVSASAIYDSEQAEAKAKEAEWPLRALTTEEVENLVEEVYPKAARNALEGANFDYIELHGAHGYLLDQFLSPESNHRTDKYGGSIENRSRFILELIDRLGSEFGYDKVAIRISPWRNQDGMKGRESAVHPVVNYGYLLSELQRRADQGKEVAYVSVLDPRVNDTKANVIDHENENLDFVPLIWKGKIIRAGNYTYDSPKFKRIVDDVDNDRTLIAFSRYFTSNPDLVARLRDGLVLEPYDRQYFYYGNNWSYNTWNNYGESKTWDKDEELKVELKPAQ</sequence>
<keyword evidence="3" id="KW-0285">Flavoprotein</keyword>
<dbReference type="PANTHER" id="PTHR22893:SF91">
    <property type="entry name" value="NADPH DEHYDROGENASE 2-RELATED"/>
    <property type="match status" value="1"/>
</dbReference>
<evidence type="ECO:0000313" key="9">
    <source>
        <dbReference type="Proteomes" id="UP000449547"/>
    </source>
</evidence>
<dbReference type="GO" id="GO:0003959">
    <property type="term" value="F:NADPH dehydrogenase activity"/>
    <property type="evidence" value="ECO:0007669"/>
    <property type="project" value="TreeGrafter"/>
</dbReference>
<proteinExistence type="inferred from homology"/>
<dbReference type="OMA" id="DERMCIL"/>
<comment type="cofactor">
    <cofactor evidence="1">
        <name>FMN</name>
        <dbReference type="ChEBI" id="CHEBI:58210"/>
    </cofactor>
</comment>
<keyword evidence="9" id="KW-1185">Reference proteome</keyword>
<feature type="domain" description="NADH:flavin oxidoreductase/NADH oxidase N-terminal" evidence="7">
    <location>
        <begin position="14"/>
        <end position="366"/>
    </location>
</feature>
<evidence type="ECO:0000256" key="3">
    <source>
        <dbReference type="ARBA" id="ARBA00022643"/>
    </source>
</evidence>
<accession>A0A642UT65</accession>